<evidence type="ECO:0000256" key="1">
    <source>
        <dbReference type="SAM" id="MobiDB-lite"/>
    </source>
</evidence>
<evidence type="ECO:0000313" key="4">
    <source>
        <dbReference type="Proteomes" id="UP000681967"/>
    </source>
</evidence>
<reference evidence="3" key="1">
    <citation type="submission" date="2021-02" db="EMBL/GenBank/DDBJ databases">
        <authorList>
            <person name="Nowell W R."/>
        </authorList>
    </citation>
    <scope>NUCLEOTIDE SEQUENCE</scope>
</reference>
<name>A0A8S3BN87_9BILA</name>
<dbReference type="EMBL" id="CAJOBJ010138517">
    <property type="protein sequence ID" value="CAF4752726.1"/>
    <property type="molecule type" value="Genomic_DNA"/>
</dbReference>
<protein>
    <submittedName>
        <fullName evidence="3">Uncharacterized protein</fullName>
    </submittedName>
</protein>
<feature type="region of interest" description="Disordered" evidence="1">
    <location>
        <begin position="1"/>
        <end position="48"/>
    </location>
</feature>
<sequence>ITFNENKNEIVNQPELTTNVNIDKDPKYATASTGDNQENNEDGYSDSDNHLYERAFRMYFLGLGFFVN</sequence>
<dbReference type="AlphaFoldDB" id="A0A8S3BN87"/>
<dbReference type="Proteomes" id="UP000681720">
    <property type="component" value="Unassembled WGS sequence"/>
</dbReference>
<evidence type="ECO:0000313" key="2">
    <source>
        <dbReference type="EMBL" id="CAF4752726.1"/>
    </source>
</evidence>
<comment type="caution">
    <text evidence="3">The sequence shown here is derived from an EMBL/GenBank/DDBJ whole genome shotgun (WGS) entry which is preliminary data.</text>
</comment>
<organism evidence="3 4">
    <name type="scientific">Rotaria magnacalcarata</name>
    <dbReference type="NCBI Taxonomy" id="392030"/>
    <lineage>
        <taxon>Eukaryota</taxon>
        <taxon>Metazoa</taxon>
        <taxon>Spiralia</taxon>
        <taxon>Gnathifera</taxon>
        <taxon>Rotifera</taxon>
        <taxon>Eurotatoria</taxon>
        <taxon>Bdelloidea</taxon>
        <taxon>Philodinida</taxon>
        <taxon>Philodinidae</taxon>
        <taxon>Rotaria</taxon>
    </lineage>
</organism>
<dbReference type="EMBL" id="CAJOBH010144547">
    <property type="protein sequence ID" value="CAF4820309.1"/>
    <property type="molecule type" value="Genomic_DNA"/>
</dbReference>
<gene>
    <name evidence="3" type="ORF">BYL167_LOCUS48969</name>
    <name evidence="2" type="ORF">GIL414_LOCUS45217</name>
</gene>
<evidence type="ECO:0000313" key="3">
    <source>
        <dbReference type="EMBL" id="CAF4820309.1"/>
    </source>
</evidence>
<accession>A0A8S3BN87</accession>
<proteinExistence type="predicted"/>
<dbReference type="Proteomes" id="UP000681967">
    <property type="component" value="Unassembled WGS sequence"/>
</dbReference>
<feature type="compositionally biased region" description="Polar residues" evidence="1">
    <location>
        <begin position="1"/>
        <end position="21"/>
    </location>
</feature>
<feature type="non-terminal residue" evidence="3">
    <location>
        <position position="1"/>
    </location>
</feature>